<dbReference type="PANTHER" id="PTHR32322">
    <property type="entry name" value="INNER MEMBRANE TRANSPORTER"/>
    <property type="match status" value="1"/>
</dbReference>
<protein>
    <submittedName>
        <fullName evidence="9">Eama domain</fullName>
    </submittedName>
</protein>
<evidence type="ECO:0000256" key="3">
    <source>
        <dbReference type="ARBA" id="ARBA00022692"/>
    </source>
</evidence>
<dbReference type="InterPro" id="IPR037185">
    <property type="entry name" value="EmrE-like"/>
</dbReference>
<dbReference type="InterPro" id="IPR050638">
    <property type="entry name" value="AA-Vitamin_Transporters"/>
</dbReference>
<feature type="transmembrane region" description="Helical" evidence="7">
    <location>
        <begin position="95"/>
        <end position="114"/>
    </location>
</feature>
<feature type="transmembrane region" description="Helical" evidence="7">
    <location>
        <begin position="67"/>
        <end position="89"/>
    </location>
</feature>
<dbReference type="GO" id="GO:0005886">
    <property type="term" value="C:plasma membrane"/>
    <property type="evidence" value="ECO:0007669"/>
    <property type="project" value="UniProtKB-SubCell"/>
</dbReference>
<dbReference type="AlphaFoldDB" id="A0A4U8YIJ6"/>
<feature type="transmembrane region" description="Helical" evidence="7">
    <location>
        <begin position="34"/>
        <end position="55"/>
    </location>
</feature>
<dbReference type="EMBL" id="CAADHO010000001">
    <property type="protein sequence ID" value="VFQ43180.1"/>
    <property type="molecule type" value="Genomic_DNA"/>
</dbReference>
<evidence type="ECO:0000256" key="7">
    <source>
        <dbReference type="SAM" id="Phobius"/>
    </source>
</evidence>
<keyword evidence="3 7" id="KW-0812">Transmembrane</keyword>
<dbReference type="RefSeq" id="WP_180137360.1">
    <property type="nucleotide sequence ID" value="NZ_CAADHO010000001.1"/>
</dbReference>
<gene>
    <name evidence="9" type="ORF">MSL71_8080</name>
</gene>
<reference evidence="9 10" key="1">
    <citation type="submission" date="2019-03" db="EMBL/GenBank/DDBJ databases">
        <authorList>
            <person name="Nijsse B."/>
        </authorList>
    </citation>
    <scope>NUCLEOTIDE SEQUENCE [LARGE SCALE GENOMIC DNA]</scope>
    <source>
        <strain evidence="9">Desulfoluna butyratoxydans MSL71</strain>
    </source>
</reference>
<evidence type="ECO:0000256" key="2">
    <source>
        <dbReference type="ARBA" id="ARBA00022475"/>
    </source>
</evidence>
<keyword evidence="5 7" id="KW-0472">Membrane</keyword>
<feature type="domain" description="EamA" evidence="8">
    <location>
        <begin position="151"/>
        <end position="283"/>
    </location>
</feature>
<feature type="transmembrane region" description="Helical" evidence="7">
    <location>
        <begin position="121"/>
        <end position="139"/>
    </location>
</feature>
<feature type="transmembrane region" description="Helical" evidence="7">
    <location>
        <begin position="177"/>
        <end position="199"/>
    </location>
</feature>
<dbReference type="Pfam" id="PF00892">
    <property type="entry name" value="EamA"/>
    <property type="match status" value="2"/>
</dbReference>
<dbReference type="InterPro" id="IPR000620">
    <property type="entry name" value="EamA_dom"/>
</dbReference>
<dbReference type="SUPFAM" id="SSF103481">
    <property type="entry name" value="Multidrug resistance efflux transporter EmrE"/>
    <property type="match status" value="2"/>
</dbReference>
<feature type="transmembrane region" description="Helical" evidence="7">
    <location>
        <begin position="242"/>
        <end position="261"/>
    </location>
</feature>
<sequence length="305" mass="32505">MPTAFLFLLLVVAHIIWGGGFIVIKLLIGTFSLPQILLARVFLAAVIYALLWHKIPKPEYRKGDWKFLVLLALCEPFLLFTFETLGLAYTTASQAGMIVACAPLAAALGALFFYKEKVNTRCALGICAAVAGVVVVSAFGEADATASRPLLGNLFIFCGVLSSTAYALTVKHLAERYSFLFLSAVQVFEATLLFLPGALAGPMPAAISWKVLGAMVYLGVGITFFVYVVINYALTRIKAAHVILFANLIPVSTLVLAYLILGERLLPAQYAGAALVICGVLLAGAPESSGTGEEPVGIRETRGEV</sequence>
<dbReference type="Proteomes" id="UP000507962">
    <property type="component" value="Unassembled WGS sequence"/>
</dbReference>
<evidence type="ECO:0000259" key="8">
    <source>
        <dbReference type="Pfam" id="PF00892"/>
    </source>
</evidence>
<evidence type="ECO:0000313" key="9">
    <source>
        <dbReference type="EMBL" id="VFQ43180.1"/>
    </source>
</evidence>
<feature type="domain" description="EamA" evidence="8">
    <location>
        <begin position="8"/>
        <end position="137"/>
    </location>
</feature>
<evidence type="ECO:0000256" key="5">
    <source>
        <dbReference type="ARBA" id="ARBA00023136"/>
    </source>
</evidence>
<comment type="subcellular location">
    <subcellularLocation>
        <location evidence="1">Cell membrane</location>
        <topology evidence="1">Multi-pass membrane protein</topology>
    </subcellularLocation>
</comment>
<evidence type="ECO:0000313" key="10">
    <source>
        <dbReference type="Proteomes" id="UP000507962"/>
    </source>
</evidence>
<evidence type="ECO:0000256" key="6">
    <source>
        <dbReference type="SAM" id="MobiDB-lite"/>
    </source>
</evidence>
<feature type="compositionally biased region" description="Basic and acidic residues" evidence="6">
    <location>
        <begin position="296"/>
        <end position="305"/>
    </location>
</feature>
<feature type="region of interest" description="Disordered" evidence="6">
    <location>
        <begin position="286"/>
        <end position="305"/>
    </location>
</feature>
<feature type="transmembrane region" description="Helical" evidence="7">
    <location>
        <begin position="211"/>
        <end position="230"/>
    </location>
</feature>
<proteinExistence type="predicted"/>
<evidence type="ECO:0000256" key="1">
    <source>
        <dbReference type="ARBA" id="ARBA00004651"/>
    </source>
</evidence>
<name>A0A4U8YIJ6_9BACT</name>
<keyword evidence="4 7" id="KW-1133">Transmembrane helix</keyword>
<evidence type="ECO:0000256" key="4">
    <source>
        <dbReference type="ARBA" id="ARBA00022989"/>
    </source>
</evidence>
<dbReference type="PANTHER" id="PTHR32322:SF18">
    <property type="entry name" value="S-ADENOSYLMETHIONINE_S-ADENOSYLHOMOCYSTEINE TRANSPORTER"/>
    <property type="match status" value="1"/>
</dbReference>
<accession>A0A4U8YIJ6</accession>
<keyword evidence="2" id="KW-1003">Cell membrane</keyword>
<feature type="transmembrane region" description="Helical" evidence="7">
    <location>
        <begin position="151"/>
        <end position="170"/>
    </location>
</feature>
<keyword evidence="10" id="KW-1185">Reference proteome</keyword>
<organism evidence="9 10">
    <name type="scientific">Desulfoluna butyratoxydans</name>
    <dbReference type="NCBI Taxonomy" id="231438"/>
    <lineage>
        <taxon>Bacteria</taxon>
        <taxon>Pseudomonadati</taxon>
        <taxon>Thermodesulfobacteriota</taxon>
        <taxon>Desulfobacteria</taxon>
        <taxon>Desulfobacterales</taxon>
        <taxon>Desulfolunaceae</taxon>
        <taxon>Desulfoluna</taxon>
    </lineage>
</organism>